<dbReference type="EMBL" id="CAJPIN010074477">
    <property type="protein sequence ID" value="CAG2067747.1"/>
    <property type="molecule type" value="Genomic_DNA"/>
</dbReference>
<comment type="caution">
    <text evidence="1">The sequence shown here is derived from an EMBL/GenBank/DDBJ whole genome shotgun (WGS) entry which is preliminary data.</text>
</comment>
<feature type="non-terminal residue" evidence="1">
    <location>
        <position position="103"/>
    </location>
</feature>
<accession>A0ABN7PQ83</accession>
<evidence type="ECO:0000313" key="1">
    <source>
        <dbReference type="EMBL" id="CAG2067747.1"/>
    </source>
</evidence>
<reference evidence="1" key="1">
    <citation type="submission" date="2021-03" db="EMBL/GenBank/DDBJ databases">
        <authorList>
            <person name="Tran Van P."/>
        </authorList>
    </citation>
    <scope>NUCLEOTIDE SEQUENCE</scope>
</reference>
<keyword evidence="2" id="KW-1185">Reference proteome</keyword>
<proteinExistence type="predicted"/>
<evidence type="ECO:0000313" key="2">
    <source>
        <dbReference type="Proteomes" id="UP001153148"/>
    </source>
</evidence>
<dbReference type="Proteomes" id="UP001153148">
    <property type="component" value="Unassembled WGS sequence"/>
</dbReference>
<name>A0ABN7PQ83_TIMPD</name>
<organism evidence="1 2">
    <name type="scientific">Timema podura</name>
    <name type="common">Walking stick</name>
    <dbReference type="NCBI Taxonomy" id="61482"/>
    <lineage>
        <taxon>Eukaryota</taxon>
        <taxon>Metazoa</taxon>
        <taxon>Ecdysozoa</taxon>
        <taxon>Arthropoda</taxon>
        <taxon>Hexapoda</taxon>
        <taxon>Insecta</taxon>
        <taxon>Pterygota</taxon>
        <taxon>Neoptera</taxon>
        <taxon>Polyneoptera</taxon>
        <taxon>Phasmatodea</taxon>
        <taxon>Timematodea</taxon>
        <taxon>Timematoidea</taxon>
        <taxon>Timematidae</taxon>
        <taxon>Timema</taxon>
    </lineage>
</organism>
<protein>
    <submittedName>
        <fullName evidence="1">Uncharacterized protein</fullName>
    </submittedName>
</protein>
<sequence length="103" mass="12251">MKLRSSDDHTVKGVGLAMDSKAASLRYRSQMPNLRFGVNSSLGNRFRQRYGIDQRALFPSSYKSVVYNRNLNQQYVQNRVRHAAQFLRERQSQNRQFYQQNYR</sequence>
<gene>
    <name evidence="1" type="ORF">TPAB3V08_LOCUS14690</name>
</gene>